<comment type="caution">
    <text evidence="1">The sequence shown here is derived from an EMBL/GenBank/DDBJ whole genome shotgun (WGS) entry which is preliminary data.</text>
</comment>
<dbReference type="AlphaFoldDB" id="A0A645DS06"/>
<dbReference type="EMBL" id="VSSQ01039092">
    <property type="protein sequence ID" value="MPM92106.1"/>
    <property type="molecule type" value="Genomic_DNA"/>
</dbReference>
<protein>
    <submittedName>
        <fullName evidence="1">Uncharacterized protein</fullName>
    </submittedName>
</protein>
<reference evidence="1" key="1">
    <citation type="submission" date="2019-08" db="EMBL/GenBank/DDBJ databases">
        <authorList>
            <person name="Kucharzyk K."/>
            <person name="Murdoch R.W."/>
            <person name="Higgins S."/>
            <person name="Loffler F."/>
        </authorList>
    </citation>
    <scope>NUCLEOTIDE SEQUENCE</scope>
</reference>
<organism evidence="1">
    <name type="scientific">bioreactor metagenome</name>
    <dbReference type="NCBI Taxonomy" id="1076179"/>
    <lineage>
        <taxon>unclassified sequences</taxon>
        <taxon>metagenomes</taxon>
        <taxon>ecological metagenomes</taxon>
    </lineage>
</organism>
<proteinExistence type="predicted"/>
<accession>A0A645DS06</accession>
<name>A0A645DS06_9ZZZZ</name>
<evidence type="ECO:0000313" key="1">
    <source>
        <dbReference type="EMBL" id="MPM92106.1"/>
    </source>
</evidence>
<sequence>MIVFSDDSRFFQPSDNTFDSLVIHASQFPHLFSDSTILFHYFTVKAVGYRSAVVRVFHRIIEILYLFLCHSFVEIHCRGGNDIHTCRLVHPLGHHIRVEHYRKDLVECLVGSHAITERHTTRIYSFHNGDKVFLREFRYDLVLRIVMMDTIGHPYPFQVGLELFPLVG</sequence>
<gene>
    <name evidence="1" type="ORF">SDC9_139240</name>
</gene>